<dbReference type="InterPro" id="IPR007359">
    <property type="entry name" value="SigmaE_reg_RseC_MucC"/>
</dbReference>
<accession>A0A9W6LMK3</accession>
<evidence type="ECO:0000313" key="3">
    <source>
        <dbReference type="Proteomes" id="UP001144471"/>
    </source>
</evidence>
<dbReference type="RefSeq" id="WP_281834399.1">
    <property type="nucleotide sequence ID" value="NZ_BSDY01000005.1"/>
</dbReference>
<keyword evidence="1" id="KW-0812">Transmembrane</keyword>
<reference evidence="2" key="1">
    <citation type="submission" date="2022-12" db="EMBL/GenBank/DDBJ databases">
        <title>Reference genome sequencing for broad-spectrum identification of bacterial and archaeal isolates by mass spectrometry.</title>
        <authorList>
            <person name="Sekiguchi Y."/>
            <person name="Tourlousse D.M."/>
        </authorList>
    </citation>
    <scope>NUCLEOTIDE SEQUENCE</scope>
    <source>
        <strain evidence="2">10succ1</strain>
    </source>
</reference>
<dbReference type="AlphaFoldDB" id="A0A9W6LMK3"/>
<protein>
    <recommendedName>
        <fullName evidence="4">Positive regulator of sigma(E), RseC/MucC</fullName>
    </recommendedName>
</protein>
<evidence type="ECO:0008006" key="4">
    <source>
        <dbReference type="Google" id="ProtNLM"/>
    </source>
</evidence>
<evidence type="ECO:0000313" key="2">
    <source>
        <dbReference type="EMBL" id="GLI55727.1"/>
    </source>
</evidence>
<dbReference type="PANTHER" id="PTHR35867">
    <property type="entry name" value="PROTEIN RSEC"/>
    <property type="match status" value="1"/>
</dbReference>
<keyword evidence="1" id="KW-0472">Membrane</keyword>
<keyword evidence="3" id="KW-1185">Reference proteome</keyword>
<dbReference type="EMBL" id="BSDY01000005">
    <property type="protein sequence ID" value="GLI55727.1"/>
    <property type="molecule type" value="Genomic_DNA"/>
</dbReference>
<feature type="transmembrane region" description="Helical" evidence="1">
    <location>
        <begin position="64"/>
        <end position="85"/>
    </location>
</feature>
<sequence length="146" mass="16100">MINKGIVREVKGDIIKVHLYKESACAHCSGCGNKEKMGSTFEFKCSEKVEVGNVITFEIEDKSLLNIAALVYLLPILLMIGGYFLGEFLGFTEGKRVLTSFMGLILSFAFIYTFDKVKGSKIIDQKIKLVGIEEAPSEDGSCSIDK</sequence>
<dbReference type="Proteomes" id="UP001144471">
    <property type="component" value="Unassembled WGS sequence"/>
</dbReference>
<gene>
    <name evidence="2" type="ORF">PM10SUCC1_12410</name>
</gene>
<organism evidence="2 3">
    <name type="scientific">Propionigenium maris DSM 9537</name>
    <dbReference type="NCBI Taxonomy" id="1123000"/>
    <lineage>
        <taxon>Bacteria</taxon>
        <taxon>Fusobacteriati</taxon>
        <taxon>Fusobacteriota</taxon>
        <taxon>Fusobacteriia</taxon>
        <taxon>Fusobacteriales</taxon>
        <taxon>Fusobacteriaceae</taxon>
        <taxon>Propionigenium</taxon>
    </lineage>
</organism>
<evidence type="ECO:0000256" key="1">
    <source>
        <dbReference type="SAM" id="Phobius"/>
    </source>
</evidence>
<comment type="caution">
    <text evidence="2">The sequence shown here is derived from an EMBL/GenBank/DDBJ whole genome shotgun (WGS) entry which is preliminary data.</text>
</comment>
<proteinExistence type="predicted"/>
<keyword evidence="1" id="KW-1133">Transmembrane helix</keyword>
<dbReference type="Pfam" id="PF04246">
    <property type="entry name" value="RseC_MucC"/>
    <property type="match status" value="1"/>
</dbReference>
<name>A0A9W6LMK3_9FUSO</name>
<feature type="transmembrane region" description="Helical" evidence="1">
    <location>
        <begin position="97"/>
        <end position="114"/>
    </location>
</feature>
<dbReference type="PANTHER" id="PTHR35867:SF1">
    <property type="entry name" value="PROTEIN RSEC"/>
    <property type="match status" value="1"/>
</dbReference>